<sequence>HRSAQTVNMAGPSPATKPATTAVKPASSLKKHPGALYPHSGPRSTPTHPQPPCVGCCRHMQSLNL</sequence>
<gene>
    <name evidence="2" type="ORF">NDU88_005543</name>
</gene>
<feature type="non-terminal residue" evidence="2">
    <location>
        <position position="65"/>
    </location>
</feature>
<feature type="compositionally biased region" description="Low complexity" evidence="1">
    <location>
        <begin position="12"/>
        <end position="27"/>
    </location>
</feature>
<feature type="non-terminal residue" evidence="2">
    <location>
        <position position="1"/>
    </location>
</feature>
<reference evidence="2" key="1">
    <citation type="journal article" date="2022" name="bioRxiv">
        <title>Sequencing and chromosome-scale assembly of the giantPleurodeles waltlgenome.</title>
        <authorList>
            <person name="Brown T."/>
            <person name="Elewa A."/>
            <person name="Iarovenko S."/>
            <person name="Subramanian E."/>
            <person name="Araus A.J."/>
            <person name="Petzold A."/>
            <person name="Susuki M."/>
            <person name="Suzuki K.-i.T."/>
            <person name="Hayashi T."/>
            <person name="Toyoda A."/>
            <person name="Oliveira C."/>
            <person name="Osipova E."/>
            <person name="Leigh N.D."/>
            <person name="Simon A."/>
            <person name="Yun M.H."/>
        </authorList>
    </citation>
    <scope>NUCLEOTIDE SEQUENCE</scope>
    <source>
        <strain evidence="2">20211129_DDA</strain>
        <tissue evidence="2">Liver</tissue>
    </source>
</reference>
<organism evidence="2 3">
    <name type="scientific">Pleurodeles waltl</name>
    <name type="common">Iberian ribbed newt</name>
    <dbReference type="NCBI Taxonomy" id="8319"/>
    <lineage>
        <taxon>Eukaryota</taxon>
        <taxon>Metazoa</taxon>
        <taxon>Chordata</taxon>
        <taxon>Craniata</taxon>
        <taxon>Vertebrata</taxon>
        <taxon>Euteleostomi</taxon>
        <taxon>Amphibia</taxon>
        <taxon>Batrachia</taxon>
        <taxon>Caudata</taxon>
        <taxon>Salamandroidea</taxon>
        <taxon>Salamandridae</taxon>
        <taxon>Pleurodelinae</taxon>
        <taxon>Pleurodeles</taxon>
    </lineage>
</organism>
<keyword evidence="3" id="KW-1185">Reference proteome</keyword>
<name>A0AAV7WBB0_PLEWA</name>
<evidence type="ECO:0000256" key="1">
    <source>
        <dbReference type="SAM" id="MobiDB-lite"/>
    </source>
</evidence>
<feature type="region of interest" description="Disordered" evidence="1">
    <location>
        <begin position="1"/>
        <end position="54"/>
    </location>
</feature>
<dbReference type="AlphaFoldDB" id="A0AAV7WBB0"/>
<dbReference type="EMBL" id="JANPWB010000002">
    <property type="protein sequence ID" value="KAJ1210175.1"/>
    <property type="molecule type" value="Genomic_DNA"/>
</dbReference>
<dbReference type="Proteomes" id="UP001066276">
    <property type="component" value="Chromosome 1_2"/>
</dbReference>
<accession>A0AAV7WBB0</accession>
<protein>
    <submittedName>
        <fullName evidence="2">Uncharacterized protein</fullName>
    </submittedName>
</protein>
<comment type="caution">
    <text evidence="2">The sequence shown here is derived from an EMBL/GenBank/DDBJ whole genome shotgun (WGS) entry which is preliminary data.</text>
</comment>
<evidence type="ECO:0000313" key="2">
    <source>
        <dbReference type="EMBL" id="KAJ1210175.1"/>
    </source>
</evidence>
<evidence type="ECO:0000313" key="3">
    <source>
        <dbReference type="Proteomes" id="UP001066276"/>
    </source>
</evidence>
<proteinExistence type="predicted"/>